<dbReference type="EMBL" id="VYZN01000043">
    <property type="protein sequence ID" value="KAE9530051.1"/>
    <property type="molecule type" value="Genomic_DNA"/>
</dbReference>
<keyword evidence="2" id="KW-1185">Reference proteome</keyword>
<dbReference type="OrthoDB" id="6593027at2759"/>
<dbReference type="AlphaFoldDB" id="A0A6G0TBQ8"/>
<dbReference type="Proteomes" id="UP000475862">
    <property type="component" value="Unassembled WGS sequence"/>
</dbReference>
<organism evidence="1 2">
    <name type="scientific">Aphis glycines</name>
    <name type="common">Soybean aphid</name>
    <dbReference type="NCBI Taxonomy" id="307491"/>
    <lineage>
        <taxon>Eukaryota</taxon>
        <taxon>Metazoa</taxon>
        <taxon>Ecdysozoa</taxon>
        <taxon>Arthropoda</taxon>
        <taxon>Hexapoda</taxon>
        <taxon>Insecta</taxon>
        <taxon>Pterygota</taxon>
        <taxon>Neoptera</taxon>
        <taxon>Paraneoptera</taxon>
        <taxon>Hemiptera</taxon>
        <taxon>Sternorrhyncha</taxon>
        <taxon>Aphidomorpha</taxon>
        <taxon>Aphidoidea</taxon>
        <taxon>Aphididae</taxon>
        <taxon>Aphidini</taxon>
        <taxon>Aphis</taxon>
        <taxon>Aphis</taxon>
    </lineage>
</organism>
<protein>
    <submittedName>
        <fullName evidence="1">Uncharacterized protein</fullName>
    </submittedName>
</protein>
<dbReference type="PANTHER" id="PTHR46289">
    <property type="entry name" value="52 KDA REPRESSOR OF THE INHIBITOR OF THE PROTEIN KINASE-LIKE PROTEIN-RELATED"/>
    <property type="match status" value="1"/>
</dbReference>
<evidence type="ECO:0000313" key="2">
    <source>
        <dbReference type="Proteomes" id="UP000475862"/>
    </source>
</evidence>
<evidence type="ECO:0000313" key="1">
    <source>
        <dbReference type="EMBL" id="KAE9530051.1"/>
    </source>
</evidence>
<proteinExistence type="predicted"/>
<gene>
    <name evidence="1" type="ORF">AGLY_011513</name>
</gene>
<accession>A0A6G0TBQ8</accession>
<dbReference type="PANTHER" id="PTHR46289:SF17">
    <property type="entry name" value="HAT C-TERMINAL DIMERISATION DOMAIN-CONTAINING PROTEIN"/>
    <property type="match status" value="1"/>
</dbReference>
<sequence>MRAKGSGLLAQMRLFEFIFELVMMQPILQMILKISKLLLSNNLELLTAVEVLNPLKSSLVSMRNNSNSFEDIYQNCLDMCEEYEIHTPDVKRRKVSTKIDTSQNQHFFETKSDEMKVTVFNTTLNKVIIGIDSRFNQESLQIIHSIGNMLKLNTGENVSYKCLKEQFGVCEDDLCTEIILLQNMTDKPNGGTSVKTIHE</sequence>
<name>A0A6G0TBQ8_APHGL</name>
<comment type="caution">
    <text evidence="1">The sequence shown here is derived from an EMBL/GenBank/DDBJ whole genome shotgun (WGS) entry which is preliminary data.</text>
</comment>
<reference evidence="1 2" key="1">
    <citation type="submission" date="2019-08" db="EMBL/GenBank/DDBJ databases">
        <title>The genome of the soybean aphid Biotype 1, its phylome, world population structure and adaptation to the North American continent.</title>
        <authorList>
            <person name="Giordano R."/>
            <person name="Donthu R.K."/>
            <person name="Hernandez A.G."/>
            <person name="Wright C.L."/>
            <person name="Zimin A.V."/>
        </authorList>
    </citation>
    <scope>NUCLEOTIDE SEQUENCE [LARGE SCALE GENOMIC DNA]</scope>
    <source>
        <tissue evidence="1">Whole aphids</tissue>
    </source>
</reference>
<dbReference type="InterPro" id="IPR052958">
    <property type="entry name" value="IFN-induced_PKR_regulator"/>
</dbReference>